<keyword evidence="11" id="KW-1185">Reference proteome</keyword>
<evidence type="ECO:0000256" key="7">
    <source>
        <dbReference type="SAM" id="Coils"/>
    </source>
</evidence>
<dbReference type="Proteomes" id="UP000678393">
    <property type="component" value="Unassembled WGS sequence"/>
</dbReference>
<dbReference type="Pfam" id="PF23611">
    <property type="entry name" value="zf-C2H2_16"/>
    <property type="match status" value="1"/>
</dbReference>
<evidence type="ECO:0000259" key="9">
    <source>
        <dbReference type="PROSITE" id="PS00028"/>
    </source>
</evidence>
<evidence type="ECO:0000256" key="4">
    <source>
        <dbReference type="ARBA" id="ARBA00022771"/>
    </source>
</evidence>
<dbReference type="InterPro" id="IPR056438">
    <property type="entry name" value="Znf-C2H2_CTCF"/>
</dbReference>
<reference evidence="10" key="1">
    <citation type="submission" date="2021-04" db="EMBL/GenBank/DDBJ databases">
        <authorList>
            <consortium name="Molecular Ecology Group"/>
        </authorList>
    </citation>
    <scope>NUCLEOTIDE SEQUENCE</scope>
</reference>
<feature type="domain" description="C2H2-type" evidence="9">
    <location>
        <begin position="1474"/>
        <end position="1494"/>
    </location>
</feature>
<dbReference type="InterPro" id="IPR013087">
    <property type="entry name" value="Znf_C2H2_type"/>
</dbReference>
<evidence type="ECO:0000256" key="5">
    <source>
        <dbReference type="ARBA" id="ARBA00022833"/>
    </source>
</evidence>
<comment type="subcellular location">
    <subcellularLocation>
        <location evidence="1">Nucleus</location>
    </subcellularLocation>
</comment>
<evidence type="ECO:0000256" key="8">
    <source>
        <dbReference type="SAM" id="MobiDB-lite"/>
    </source>
</evidence>
<feature type="region of interest" description="Disordered" evidence="8">
    <location>
        <begin position="452"/>
        <end position="490"/>
    </location>
</feature>
<keyword evidence="5" id="KW-0862">Zinc</keyword>
<feature type="domain" description="C2H2-type" evidence="9">
    <location>
        <begin position="1375"/>
        <end position="1398"/>
    </location>
</feature>
<feature type="region of interest" description="Disordered" evidence="8">
    <location>
        <begin position="145"/>
        <end position="168"/>
    </location>
</feature>
<feature type="region of interest" description="Disordered" evidence="8">
    <location>
        <begin position="1334"/>
        <end position="1368"/>
    </location>
</feature>
<feature type="coiled-coil region" evidence="7">
    <location>
        <begin position="766"/>
        <end position="793"/>
    </location>
</feature>
<feature type="compositionally biased region" description="Basic residues" evidence="8">
    <location>
        <begin position="1"/>
        <end position="15"/>
    </location>
</feature>
<evidence type="ECO:0000256" key="1">
    <source>
        <dbReference type="ARBA" id="ARBA00004123"/>
    </source>
</evidence>
<feature type="region of interest" description="Disordered" evidence="8">
    <location>
        <begin position="1426"/>
        <end position="1456"/>
    </location>
</feature>
<feature type="domain" description="C2H2-type" evidence="9">
    <location>
        <begin position="1313"/>
        <end position="1334"/>
    </location>
</feature>
<name>A0A8S3ZFF3_9EUPU</name>
<feature type="compositionally biased region" description="Low complexity" evidence="8">
    <location>
        <begin position="1429"/>
        <end position="1442"/>
    </location>
</feature>
<dbReference type="OrthoDB" id="8823111at2759"/>
<gene>
    <name evidence="10" type="ORF">CUNI_LOCUS12446</name>
</gene>
<evidence type="ECO:0000256" key="2">
    <source>
        <dbReference type="ARBA" id="ARBA00022723"/>
    </source>
</evidence>
<proteinExistence type="predicted"/>
<evidence type="ECO:0000313" key="11">
    <source>
        <dbReference type="Proteomes" id="UP000678393"/>
    </source>
</evidence>
<dbReference type="EMBL" id="CAJHNH020002490">
    <property type="protein sequence ID" value="CAG5126888.1"/>
    <property type="molecule type" value="Genomic_DNA"/>
</dbReference>
<dbReference type="SMART" id="SM00355">
    <property type="entry name" value="ZnF_C2H2"/>
    <property type="match status" value="3"/>
</dbReference>
<evidence type="ECO:0000256" key="6">
    <source>
        <dbReference type="ARBA" id="ARBA00023242"/>
    </source>
</evidence>
<protein>
    <recommendedName>
        <fullName evidence="9">C2H2-type domain-containing protein</fullName>
    </recommendedName>
</protein>
<feature type="region of interest" description="Disordered" evidence="8">
    <location>
        <begin position="1"/>
        <end position="31"/>
    </location>
</feature>
<keyword evidence="2" id="KW-0479">Metal-binding</keyword>
<dbReference type="GO" id="GO:0005634">
    <property type="term" value="C:nucleus"/>
    <property type="evidence" value="ECO:0007669"/>
    <property type="project" value="UniProtKB-SubCell"/>
</dbReference>
<evidence type="ECO:0000313" key="10">
    <source>
        <dbReference type="EMBL" id="CAG5126888.1"/>
    </source>
</evidence>
<feature type="region of interest" description="Disordered" evidence="8">
    <location>
        <begin position="294"/>
        <end position="313"/>
    </location>
</feature>
<feature type="region of interest" description="Disordered" evidence="8">
    <location>
        <begin position="1260"/>
        <end position="1296"/>
    </location>
</feature>
<keyword evidence="3" id="KW-0677">Repeat</keyword>
<feature type="compositionally biased region" description="Basic residues" evidence="8">
    <location>
        <begin position="1358"/>
        <end position="1368"/>
    </location>
</feature>
<accession>A0A8S3ZFF3</accession>
<feature type="compositionally biased region" description="Basic and acidic residues" evidence="8">
    <location>
        <begin position="1334"/>
        <end position="1343"/>
    </location>
</feature>
<dbReference type="PROSITE" id="PS00028">
    <property type="entry name" value="ZINC_FINGER_C2H2_1"/>
    <property type="match status" value="3"/>
</dbReference>
<feature type="compositionally biased region" description="Polar residues" evidence="8">
    <location>
        <begin position="147"/>
        <end position="168"/>
    </location>
</feature>
<keyword evidence="4" id="KW-0863">Zinc-finger</keyword>
<evidence type="ECO:0000256" key="3">
    <source>
        <dbReference type="ARBA" id="ARBA00022737"/>
    </source>
</evidence>
<dbReference type="Gene3D" id="3.30.160.60">
    <property type="entry name" value="Classic Zinc Finger"/>
    <property type="match status" value="1"/>
</dbReference>
<dbReference type="GO" id="GO:0010468">
    <property type="term" value="P:regulation of gene expression"/>
    <property type="evidence" value="ECO:0007669"/>
    <property type="project" value="UniProtKB-ARBA"/>
</dbReference>
<sequence>MASRRKSAKPTNKAHHQVEIDDDDDDETESMKEARMSLEIISYIQHLKQRKACCTEPAVEKSTHSPDHLIQLQDTEPHIALPSDIYQDFEALKSATKLDTTELMRKLLNGYQLTSATGQPSRDRKLDDAIDDLFQARSASVLDLSRRNGSSPMSYSLQQEGKSSPLQGYSFTDDQLAMGILDSMQEGDDSSNDLKPLDLTLHRKDSPSSLDSATMRGIHVNTNLGVAAFSPVLNCPAISNKEPHCSQTFKHAGSYVINLEPRNSSPLLANSSLAQVLQMDIPLHGFSKIQKQSAVSPESVHGKDGSYTASQKTSSDPCVSNAVHFRSKLFHGGKPFSPMAKTFGEGMGQSSSGFSSPPSYAEAVTSVLNSQQNKRVSSISESLSFVRNLDTNEQDIKSRSLSCIQINAEDPVGKFIPFTISPKLTSSQENQRQQNLLQQLLQNQIKAENKPPAHLFQQSQQQQQHLQNTSKTSETEQSSSANNYSNSPVSHVPMLQFPELLKDFNDMKHSSKMLGNNESPYPNFLLESNSVGIPSISNALATSSSLPNTSVPLSTFFMTTSANGGVGHMVAIPLIHAVSDGVTGFQPFAFAPHQIPAPNTSSTPTTQSSADVSIASIPVGASKTAKLSNEMVNQEPTSSILFTSELHPSPLSEVSKPKPGRPRGRGGRGSSQKSQNKDMKLLTENTLFPGVYTSILKLPWSRRSRNKTKVKAISELKKQAQIIVHGKITEHDDCVTGDKLKKEEEIEDKDINRLAMSKNILSQKIMENSRESEEQLQNDLEDSQRRQMQQQKLKDLEQQQRLHLQYHLRLQEEQRKLTKQIEQSYINTSAEPALALPFAATNQQILQGKILDSTQKEFSKLPVSMGSSVLSDSIGFSQPVFSKDALTVVYSYADTNTLRKTPRKRGRPPKIPNLPSKACESQLPLITESIAGSADQYDESVNFLQTNTVNSGCAISTKGNLSIFPNSVSAPVTFEDVSPTVLQSEDTGNDRDNEMTLEKKITFLTNQIGLELSKNGVSESSNANAMNKSQTTKCAEDTTSQLEDMMYQEMKIAVNKSLIDIKPRRKKVSRLLKSDENFMYATFKIKPKGLTPRKSRRRRKDVLANTAAVAETIANLRKKSLHEGSTPSSTSDSSKPLSMVAWKFHEQYAFIPEEGEEEEDANKDKTVTCLKCGSYFLNEHNDLRPHLCKSCLLESSDVGDYKDGTLSNIGQMRVGGADVKAEVCVSCGCILQKHFSDTSVTCGLCRNNTPGSIKTSKLFSFQDSPEDTPPAGRLLGNKTPPSGTFVVSPAESQNNDKGADRCLAKMNNNHLYCSQCRMVFTKICDYLAHSRDTHETKHSEKRGSISGDSPTPNDSNRKPRVSKTKKSLAHKTLTCPVEECPHFFREQKDLDLHFMKKHSNLNSFPKGECGFPYQTAEDLDNNQQLPQNSSTTAITTTTSTSAQLGRGNTKGNDGLNNEDKAAASAISCEKPLQCEFCDYRCRQKNALTWHMRKHPEAASQYRRYNNLNAD</sequence>
<feature type="compositionally biased region" description="Low complexity" evidence="8">
    <location>
        <begin position="457"/>
        <end position="480"/>
    </location>
</feature>
<feature type="region of interest" description="Disordered" evidence="8">
    <location>
        <begin position="643"/>
        <end position="678"/>
    </location>
</feature>
<keyword evidence="6" id="KW-0539">Nucleus</keyword>
<keyword evidence="7" id="KW-0175">Coiled coil</keyword>
<dbReference type="GO" id="GO:0008270">
    <property type="term" value="F:zinc ion binding"/>
    <property type="evidence" value="ECO:0007669"/>
    <property type="project" value="UniProtKB-KW"/>
</dbReference>
<comment type="caution">
    <text evidence="10">The sequence shown here is derived from an EMBL/GenBank/DDBJ whole genome shotgun (WGS) entry which is preliminary data.</text>
</comment>
<organism evidence="10 11">
    <name type="scientific">Candidula unifasciata</name>
    <dbReference type="NCBI Taxonomy" id="100452"/>
    <lineage>
        <taxon>Eukaryota</taxon>
        <taxon>Metazoa</taxon>
        <taxon>Spiralia</taxon>
        <taxon>Lophotrochozoa</taxon>
        <taxon>Mollusca</taxon>
        <taxon>Gastropoda</taxon>
        <taxon>Heterobranchia</taxon>
        <taxon>Euthyneura</taxon>
        <taxon>Panpulmonata</taxon>
        <taxon>Eupulmonata</taxon>
        <taxon>Stylommatophora</taxon>
        <taxon>Helicina</taxon>
        <taxon>Helicoidea</taxon>
        <taxon>Geomitridae</taxon>
        <taxon>Candidula</taxon>
    </lineage>
</organism>